<accession>A0AAX3WPX9</accession>
<dbReference type="AlphaFoldDB" id="A0AAX3WPX9"/>
<gene>
    <name evidence="1" type="ORF">QNH24_16245</name>
</gene>
<dbReference type="RefSeq" id="WP_283868596.1">
    <property type="nucleotide sequence ID" value="NZ_CP126101.1"/>
</dbReference>
<dbReference type="Proteomes" id="UP001178322">
    <property type="component" value="Chromosome"/>
</dbReference>
<evidence type="ECO:0000313" key="2">
    <source>
        <dbReference type="Proteomes" id="UP001178322"/>
    </source>
</evidence>
<protein>
    <submittedName>
        <fullName evidence="1">Uncharacterized protein</fullName>
    </submittedName>
</protein>
<evidence type="ECO:0000313" key="1">
    <source>
        <dbReference type="EMBL" id="WHY49877.1"/>
    </source>
</evidence>
<reference evidence="1" key="1">
    <citation type="submission" date="2023-05" db="EMBL/GenBank/DDBJ databases">
        <title>Comparative genomics of Bacillaceae isolates and their secondary metabolite potential.</title>
        <authorList>
            <person name="Song L."/>
            <person name="Nielsen L.J."/>
            <person name="Mohite O."/>
            <person name="Xu X."/>
            <person name="Weber T."/>
            <person name="Kovacs A.T."/>
        </authorList>
    </citation>
    <scope>NUCLEOTIDE SEQUENCE</scope>
    <source>
        <strain evidence="1">LY1</strain>
    </source>
</reference>
<sequence length="205" mass="22806">MFANMPTTVDGAKLQLTQEQEAKFRVVYRKTQDEQGAYFADLWNPEIDYTDEFIIVPLRSVYDGVTDPLAIGTKFANVEGSTDDPKHGEKSWIQLLLKYLPAGDVDSCCAEHNKIYVGDSQDESDDKTKKFSCGGTLVGGHVILQATNSSTVDEGSNVHLLPICNSHNTFRYSGRTGAGYYMKLARQMKAVKLKSYFQLSALVEE</sequence>
<name>A0AAX3WPX9_9BACI</name>
<dbReference type="EMBL" id="CP126101">
    <property type="protein sequence ID" value="WHY49877.1"/>
    <property type="molecule type" value="Genomic_DNA"/>
</dbReference>
<organism evidence="1 2">
    <name type="scientific">Lysinibacillus pakistanensis</name>
    <dbReference type="NCBI Taxonomy" id="759811"/>
    <lineage>
        <taxon>Bacteria</taxon>
        <taxon>Bacillati</taxon>
        <taxon>Bacillota</taxon>
        <taxon>Bacilli</taxon>
        <taxon>Bacillales</taxon>
        <taxon>Bacillaceae</taxon>
        <taxon>Lysinibacillus</taxon>
    </lineage>
</organism>
<proteinExistence type="predicted"/>